<feature type="transmembrane region" description="Helical" evidence="2">
    <location>
        <begin position="49"/>
        <end position="68"/>
    </location>
</feature>
<name>A0A9D2E5W7_9FIRM</name>
<protein>
    <submittedName>
        <fullName evidence="3">Uncharacterized protein</fullName>
    </submittedName>
</protein>
<proteinExistence type="predicted"/>
<dbReference type="EMBL" id="DXBV01000087">
    <property type="protein sequence ID" value="HIZ31331.1"/>
    <property type="molecule type" value="Genomic_DNA"/>
</dbReference>
<keyword evidence="2" id="KW-0812">Transmembrane</keyword>
<keyword evidence="2" id="KW-0472">Membrane</keyword>
<dbReference type="Proteomes" id="UP000824035">
    <property type="component" value="Unassembled WGS sequence"/>
</dbReference>
<accession>A0A9D2E5W7</accession>
<sequence>MKAQRQNFSLCGVMEGIDMKETVCLMLTIFAALGVVMLGGALIESGFSLPVVLGLAGCVAAARGFYLLGTQPAGQPRRPARRHSRPNLRLAGKPDGLRAA</sequence>
<feature type="region of interest" description="Disordered" evidence="1">
    <location>
        <begin position="71"/>
        <end position="100"/>
    </location>
</feature>
<keyword evidence="2" id="KW-1133">Transmembrane helix</keyword>
<gene>
    <name evidence="3" type="ORF">H9813_08915</name>
</gene>
<reference evidence="3" key="2">
    <citation type="submission" date="2021-04" db="EMBL/GenBank/DDBJ databases">
        <authorList>
            <person name="Gilroy R."/>
        </authorList>
    </citation>
    <scope>NUCLEOTIDE SEQUENCE</scope>
    <source>
        <strain evidence="3">ChiGjej4B4-18154</strain>
    </source>
</reference>
<reference evidence="3" key="1">
    <citation type="journal article" date="2021" name="PeerJ">
        <title>Extensive microbial diversity within the chicken gut microbiome revealed by metagenomics and culture.</title>
        <authorList>
            <person name="Gilroy R."/>
            <person name="Ravi A."/>
            <person name="Getino M."/>
            <person name="Pursley I."/>
            <person name="Horton D.L."/>
            <person name="Alikhan N.F."/>
            <person name="Baker D."/>
            <person name="Gharbi K."/>
            <person name="Hall N."/>
            <person name="Watson M."/>
            <person name="Adriaenssens E.M."/>
            <person name="Foster-Nyarko E."/>
            <person name="Jarju S."/>
            <person name="Secka A."/>
            <person name="Antonio M."/>
            <person name="Oren A."/>
            <person name="Chaudhuri R.R."/>
            <person name="La Ragione R."/>
            <person name="Hildebrand F."/>
            <person name="Pallen M.J."/>
        </authorList>
    </citation>
    <scope>NUCLEOTIDE SEQUENCE</scope>
    <source>
        <strain evidence="3">ChiGjej4B4-18154</strain>
    </source>
</reference>
<evidence type="ECO:0000313" key="3">
    <source>
        <dbReference type="EMBL" id="HIZ31331.1"/>
    </source>
</evidence>
<dbReference type="AlphaFoldDB" id="A0A9D2E5W7"/>
<evidence type="ECO:0000256" key="2">
    <source>
        <dbReference type="SAM" id="Phobius"/>
    </source>
</evidence>
<organism evidence="3 4">
    <name type="scientific">Candidatus Allofournierella merdipullorum</name>
    <dbReference type="NCBI Taxonomy" id="2838595"/>
    <lineage>
        <taxon>Bacteria</taxon>
        <taxon>Bacillati</taxon>
        <taxon>Bacillota</taxon>
        <taxon>Clostridia</taxon>
        <taxon>Eubacteriales</taxon>
        <taxon>Oscillospiraceae</taxon>
        <taxon>Allofournierella</taxon>
    </lineage>
</organism>
<comment type="caution">
    <text evidence="3">The sequence shown here is derived from an EMBL/GenBank/DDBJ whole genome shotgun (WGS) entry which is preliminary data.</text>
</comment>
<evidence type="ECO:0000313" key="4">
    <source>
        <dbReference type="Proteomes" id="UP000824035"/>
    </source>
</evidence>
<feature type="transmembrane region" description="Helical" evidence="2">
    <location>
        <begin position="23"/>
        <end position="43"/>
    </location>
</feature>
<evidence type="ECO:0000256" key="1">
    <source>
        <dbReference type="SAM" id="MobiDB-lite"/>
    </source>
</evidence>